<dbReference type="EMBL" id="POUB01000406">
    <property type="protein sequence ID" value="PZF84794.1"/>
    <property type="molecule type" value="Genomic_DNA"/>
</dbReference>
<keyword evidence="5" id="KW-1185">Reference proteome</keyword>
<feature type="compositionally biased region" description="Low complexity" evidence="2">
    <location>
        <begin position="28"/>
        <end position="56"/>
    </location>
</feature>
<protein>
    <submittedName>
        <fullName evidence="4">Uncharacterized protein</fullName>
    </submittedName>
</protein>
<evidence type="ECO:0000313" key="4">
    <source>
        <dbReference type="EMBL" id="PZF84794.1"/>
    </source>
</evidence>
<proteinExistence type="predicted"/>
<keyword evidence="3" id="KW-0812">Transmembrane</keyword>
<evidence type="ECO:0000313" key="5">
    <source>
        <dbReference type="Proteomes" id="UP000248749"/>
    </source>
</evidence>
<name>A0A2W2BWI5_9ACTN</name>
<comment type="caution">
    <text evidence="4">The sequence shown here is derived from an EMBL/GenBank/DDBJ whole genome shotgun (WGS) entry which is preliminary data.</text>
</comment>
<gene>
    <name evidence="4" type="ORF">C1I99_30095</name>
</gene>
<feature type="region of interest" description="Disordered" evidence="2">
    <location>
        <begin position="1"/>
        <end position="72"/>
    </location>
</feature>
<keyword evidence="3" id="KW-0472">Membrane</keyword>
<sequence length="261" mass="26147">MSQPASGSDGFPPPYPPQPPAAPGQPPSGGSAPGTTYGTPRQYGTPAGPAPYGAPVSSPPPAAPPMSVPPAATPAFGPPMSVPPAATPAFGPPMSAPPVSGPAFGPPMSAPPLPGPPLPGPPSAAPAAGKGRAVLILAVVAGLLFVLGGVMTGLFVTTSGDLSRAEKQVSERDGTIAANATEIEKLTAELQTVRDELDDTEQDLTGTRNDRDEQARQKKVIANCLDKLTTALGAAAAGNRAAYDKATQGMEKVCDEAENYL</sequence>
<keyword evidence="3" id="KW-1133">Transmembrane helix</keyword>
<feature type="compositionally biased region" description="Pro residues" evidence="2">
    <location>
        <begin position="101"/>
        <end position="124"/>
    </location>
</feature>
<dbReference type="AlphaFoldDB" id="A0A2W2BWI5"/>
<dbReference type="OrthoDB" id="3395451at2"/>
<accession>A0A2W2BWI5</accession>
<reference evidence="4 5" key="1">
    <citation type="submission" date="2018-01" db="EMBL/GenBank/DDBJ databases">
        <title>Draft genome sequence of Salinispora sp. 13K206.</title>
        <authorList>
            <person name="Sahin N."/>
            <person name="Saygin H."/>
            <person name="Ay H."/>
        </authorList>
    </citation>
    <scope>NUCLEOTIDE SEQUENCE [LARGE SCALE GENOMIC DNA]</scope>
    <source>
        <strain evidence="4 5">13K206</strain>
    </source>
</reference>
<dbReference type="Proteomes" id="UP000248749">
    <property type="component" value="Unassembled WGS sequence"/>
</dbReference>
<feature type="transmembrane region" description="Helical" evidence="3">
    <location>
        <begin position="133"/>
        <end position="156"/>
    </location>
</feature>
<keyword evidence="1" id="KW-0175">Coiled coil</keyword>
<evidence type="ECO:0000256" key="2">
    <source>
        <dbReference type="SAM" id="MobiDB-lite"/>
    </source>
</evidence>
<evidence type="ECO:0000256" key="3">
    <source>
        <dbReference type="SAM" id="Phobius"/>
    </source>
</evidence>
<feature type="coiled-coil region" evidence="1">
    <location>
        <begin position="176"/>
        <end position="217"/>
    </location>
</feature>
<feature type="compositionally biased region" description="Pro residues" evidence="2">
    <location>
        <begin position="11"/>
        <end position="26"/>
    </location>
</feature>
<evidence type="ECO:0000256" key="1">
    <source>
        <dbReference type="SAM" id="Coils"/>
    </source>
</evidence>
<organism evidence="4 5">
    <name type="scientific">Micromonospora deserti</name>
    <dbReference type="NCBI Taxonomy" id="2070366"/>
    <lineage>
        <taxon>Bacteria</taxon>
        <taxon>Bacillati</taxon>
        <taxon>Actinomycetota</taxon>
        <taxon>Actinomycetes</taxon>
        <taxon>Micromonosporales</taxon>
        <taxon>Micromonosporaceae</taxon>
        <taxon>Micromonospora</taxon>
    </lineage>
</organism>
<feature type="compositionally biased region" description="Pro residues" evidence="2">
    <location>
        <begin position="57"/>
        <end position="72"/>
    </location>
</feature>
<feature type="region of interest" description="Disordered" evidence="2">
    <location>
        <begin position="101"/>
        <end position="127"/>
    </location>
</feature>